<sequence>MEKTKFEFQKLELPQQVLNKETVQEIPDNPIYNEHSIQSKQDSSRRIGYYALTAIIFAASGYQLHKYFFTEESNKSMPTSIQKDTIVVTKAEIKALKDTTKPTYINYYDSIVFLNKVKGTKIVVSKGFDEYLKKNKLIVKVDDNYYNLFCEDLINNYSVGDSIP</sequence>
<evidence type="ECO:0000313" key="2">
    <source>
        <dbReference type="EMBL" id="GGD49106.1"/>
    </source>
</evidence>
<keyword evidence="3" id="KW-1185">Reference proteome</keyword>
<gene>
    <name evidence="2" type="ORF">GCM10011514_11610</name>
</gene>
<dbReference type="EMBL" id="BMKK01000002">
    <property type="protein sequence ID" value="GGD49106.1"/>
    <property type="molecule type" value="Genomic_DNA"/>
</dbReference>
<dbReference type="Proteomes" id="UP000609064">
    <property type="component" value="Unassembled WGS sequence"/>
</dbReference>
<name>A0A916YKD3_9BACT</name>
<evidence type="ECO:0000256" key="1">
    <source>
        <dbReference type="SAM" id="Phobius"/>
    </source>
</evidence>
<keyword evidence="1" id="KW-1133">Transmembrane helix</keyword>
<protein>
    <submittedName>
        <fullName evidence="2">Uncharacterized protein</fullName>
    </submittedName>
</protein>
<evidence type="ECO:0000313" key="3">
    <source>
        <dbReference type="Proteomes" id="UP000609064"/>
    </source>
</evidence>
<keyword evidence="1" id="KW-0812">Transmembrane</keyword>
<reference evidence="2" key="2">
    <citation type="submission" date="2020-09" db="EMBL/GenBank/DDBJ databases">
        <authorList>
            <person name="Sun Q."/>
            <person name="Zhou Y."/>
        </authorList>
    </citation>
    <scope>NUCLEOTIDE SEQUENCE</scope>
    <source>
        <strain evidence="2">CGMCC 1.15958</strain>
    </source>
</reference>
<proteinExistence type="predicted"/>
<comment type="caution">
    <text evidence="2">The sequence shown here is derived from an EMBL/GenBank/DDBJ whole genome shotgun (WGS) entry which is preliminary data.</text>
</comment>
<feature type="transmembrane region" description="Helical" evidence="1">
    <location>
        <begin position="47"/>
        <end position="65"/>
    </location>
</feature>
<organism evidence="2 3">
    <name type="scientific">Emticicia aquatilis</name>
    <dbReference type="NCBI Taxonomy" id="1537369"/>
    <lineage>
        <taxon>Bacteria</taxon>
        <taxon>Pseudomonadati</taxon>
        <taxon>Bacteroidota</taxon>
        <taxon>Cytophagia</taxon>
        <taxon>Cytophagales</taxon>
        <taxon>Leadbetterellaceae</taxon>
        <taxon>Emticicia</taxon>
    </lineage>
</organism>
<dbReference type="AlphaFoldDB" id="A0A916YKD3"/>
<keyword evidence="1" id="KW-0472">Membrane</keyword>
<accession>A0A916YKD3</accession>
<dbReference type="RefSeq" id="WP_188765091.1">
    <property type="nucleotide sequence ID" value="NZ_BMKK01000002.1"/>
</dbReference>
<reference evidence="2" key="1">
    <citation type="journal article" date="2014" name="Int. J. Syst. Evol. Microbiol.">
        <title>Complete genome sequence of Corynebacterium casei LMG S-19264T (=DSM 44701T), isolated from a smear-ripened cheese.</title>
        <authorList>
            <consortium name="US DOE Joint Genome Institute (JGI-PGF)"/>
            <person name="Walter F."/>
            <person name="Albersmeier A."/>
            <person name="Kalinowski J."/>
            <person name="Ruckert C."/>
        </authorList>
    </citation>
    <scope>NUCLEOTIDE SEQUENCE</scope>
    <source>
        <strain evidence="2">CGMCC 1.15958</strain>
    </source>
</reference>